<evidence type="ECO:0000313" key="1">
    <source>
        <dbReference type="EMBL" id="RGT36960.1"/>
    </source>
</evidence>
<dbReference type="Proteomes" id="UP000283834">
    <property type="component" value="Unassembled WGS sequence"/>
</dbReference>
<protein>
    <submittedName>
        <fullName evidence="1">Uncharacterized protein</fullName>
    </submittedName>
</protein>
<organism evidence="1 2">
    <name type="scientific">Mediterraneibacter gnavus</name>
    <name type="common">Ruminococcus gnavus</name>
    <dbReference type="NCBI Taxonomy" id="33038"/>
    <lineage>
        <taxon>Bacteria</taxon>
        <taxon>Bacillati</taxon>
        <taxon>Bacillota</taxon>
        <taxon>Clostridia</taxon>
        <taxon>Lachnospirales</taxon>
        <taxon>Lachnospiraceae</taxon>
        <taxon>Mediterraneibacter</taxon>
    </lineage>
</organism>
<name>A0A412NDW9_MEDGN</name>
<dbReference type="EMBL" id="QRWQ01000014">
    <property type="protein sequence ID" value="RGT36960.1"/>
    <property type="molecule type" value="Genomic_DNA"/>
</dbReference>
<accession>A0A412NDW9</accession>
<proteinExistence type="predicted"/>
<gene>
    <name evidence="1" type="ORF">DWX36_12810</name>
</gene>
<reference evidence="1 2" key="1">
    <citation type="submission" date="2018-08" db="EMBL/GenBank/DDBJ databases">
        <title>A genome reference for cultivated species of the human gut microbiota.</title>
        <authorList>
            <person name="Zou Y."/>
            <person name="Xue W."/>
            <person name="Luo G."/>
        </authorList>
    </citation>
    <scope>NUCLEOTIDE SEQUENCE [LARGE SCALE GENOMIC DNA]</scope>
    <source>
        <strain evidence="1 2">AF19-16AC</strain>
    </source>
</reference>
<evidence type="ECO:0000313" key="2">
    <source>
        <dbReference type="Proteomes" id="UP000283834"/>
    </source>
</evidence>
<dbReference type="RefSeq" id="WP_118047164.1">
    <property type="nucleotide sequence ID" value="NZ_QRWQ01000014.1"/>
</dbReference>
<comment type="caution">
    <text evidence="1">The sequence shown here is derived from an EMBL/GenBank/DDBJ whole genome shotgun (WGS) entry which is preliminary data.</text>
</comment>
<sequence length="88" mass="10236">MFIRVEDQSGNPTIWLNTNQIARLEESKSSDEIMGYTVYTVDNKEYYSPDVQVIQGMLYGAVVVDKTIEEQLRELERKLMLQDVTVRC</sequence>
<dbReference type="AlphaFoldDB" id="A0A412NDW9"/>